<feature type="transmembrane region" description="Helical" evidence="1">
    <location>
        <begin position="147"/>
        <end position="164"/>
    </location>
</feature>
<protein>
    <submittedName>
        <fullName evidence="2">AbrB family transcriptional regulator</fullName>
    </submittedName>
</protein>
<organism evidence="2 3">
    <name type="scientific">Ideonella oryzae</name>
    <dbReference type="NCBI Taxonomy" id="2937441"/>
    <lineage>
        <taxon>Bacteria</taxon>
        <taxon>Pseudomonadati</taxon>
        <taxon>Pseudomonadota</taxon>
        <taxon>Betaproteobacteria</taxon>
        <taxon>Burkholderiales</taxon>
        <taxon>Sphaerotilaceae</taxon>
        <taxon>Ideonella</taxon>
    </lineage>
</organism>
<dbReference type="PANTHER" id="PTHR38457">
    <property type="entry name" value="REGULATOR ABRB-RELATED"/>
    <property type="match status" value="1"/>
</dbReference>
<evidence type="ECO:0000313" key="3">
    <source>
        <dbReference type="Proteomes" id="UP001204851"/>
    </source>
</evidence>
<dbReference type="InterPro" id="IPR017516">
    <property type="entry name" value="AbrB_dup"/>
</dbReference>
<sequence>MPFQATRRWLGLVLLTLALSLPMALLHLPAPTLLGSIVAGVALGLAGQRVRVPMSAFMLSQALLGFMIARACPLPVFAELMRHWEVFLLGVTSVIVLSVGLGWQLARWKLLPGSTAIWGSFPGAASAMTLLAGEFGADVRLVALMQYLRVVMVATLMMAVSGVVGGAGNPPAGLLADWLAPVDGWGLALTLLGATLAAGGAWRWRPPGGALVLGLAGGVLMQDVAGQAVVLPPWLLAAAALCLGWSIGLRFDRAVVRHAVRVLPRLFAVLALLLLLCSGMAGLLVLWMGIDPLTAYLAMSPGGADSVALIAASSHVDAPFVMAMQTGRLLAVLAVGPAVARWVSRRSSPAQ</sequence>
<dbReference type="Pfam" id="PF05145">
    <property type="entry name" value="AbrB"/>
    <property type="match status" value="1"/>
</dbReference>
<feature type="transmembrane region" description="Helical" evidence="1">
    <location>
        <begin position="263"/>
        <end position="290"/>
    </location>
</feature>
<feature type="transmembrane region" description="Helical" evidence="1">
    <location>
        <begin position="115"/>
        <end position="135"/>
    </location>
</feature>
<comment type="caution">
    <text evidence="2">The sequence shown here is derived from an EMBL/GenBank/DDBJ whole genome shotgun (WGS) entry which is preliminary data.</text>
</comment>
<feature type="transmembrane region" description="Helical" evidence="1">
    <location>
        <begin position="55"/>
        <end position="72"/>
    </location>
</feature>
<evidence type="ECO:0000313" key="2">
    <source>
        <dbReference type="EMBL" id="MCO5975389.1"/>
    </source>
</evidence>
<dbReference type="PIRSF" id="PIRSF038991">
    <property type="entry name" value="Protein_AbrB"/>
    <property type="match status" value="1"/>
</dbReference>
<dbReference type="RefSeq" id="WP_252767832.1">
    <property type="nucleotide sequence ID" value="NZ_JAMXMC010000001.1"/>
</dbReference>
<reference evidence="2 3" key="1">
    <citation type="submission" date="2022-06" db="EMBL/GenBank/DDBJ databases">
        <title>Ideonella sp. NS12-5 Genome sequencing and assembly.</title>
        <authorList>
            <person name="Jung Y."/>
        </authorList>
    </citation>
    <scope>NUCLEOTIDE SEQUENCE [LARGE SCALE GENOMIC DNA]</scope>
    <source>
        <strain evidence="2 3">NS12-5</strain>
    </source>
</reference>
<dbReference type="EMBL" id="JAMXMC010000001">
    <property type="protein sequence ID" value="MCO5975389.1"/>
    <property type="molecule type" value="Genomic_DNA"/>
</dbReference>
<keyword evidence="1" id="KW-0472">Membrane</keyword>
<dbReference type="InterPro" id="IPR007820">
    <property type="entry name" value="AbrB_fam"/>
</dbReference>
<keyword evidence="1" id="KW-0812">Transmembrane</keyword>
<gene>
    <name evidence="2" type="ORF">M0L44_01460</name>
</gene>
<accession>A0ABT1BHR9</accession>
<name>A0ABT1BHR9_9BURK</name>
<dbReference type="PANTHER" id="PTHR38457:SF1">
    <property type="entry name" value="REGULATOR ABRB-RELATED"/>
    <property type="match status" value="1"/>
</dbReference>
<keyword evidence="1" id="KW-1133">Transmembrane helix</keyword>
<evidence type="ECO:0000256" key="1">
    <source>
        <dbReference type="SAM" id="Phobius"/>
    </source>
</evidence>
<feature type="transmembrane region" description="Helical" evidence="1">
    <location>
        <begin position="84"/>
        <end position="103"/>
    </location>
</feature>
<keyword evidence="3" id="KW-1185">Reference proteome</keyword>
<feature type="transmembrane region" description="Helical" evidence="1">
    <location>
        <begin position="322"/>
        <end position="343"/>
    </location>
</feature>
<dbReference type="NCBIfam" id="TIGR03082">
    <property type="entry name" value="Gneg_AbrB_dup"/>
    <property type="match status" value="2"/>
</dbReference>
<proteinExistence type="predicted"/>
<feature type="transmembrane region" description="Helical" evidence="1">
    <location>
        <begin position="234"/>
        <end position="251"/>
    </location>
</feature>
<dbReference type="Proteomes" id="UP001204851">
    <property type="component" value="Unassembled WGS sequence"/>
</dbReference>
<feature type="transmembrane region" description="Helical" evidence="1">
    <location>
        <begin position="184"/>
        <end position="202"/>
    </location>
</feature>